<dbReference type="Pfam" id="PF01607">
    <property type="entry name" value="CBM_14"/>
    <property type="match status" value="1"/>
</dbReference>
<feature type="region of interest" description="Disordered" evidence="1">
    <location>
        <begin position="154"/>
        <end position="181"/>
    </location>
</feature>
<feature type="region of interest" description="Disordered" evidence="1">
    <location>
        <begin position="104"/>
        <end position="129"/>
    </location>
</feature>
<evidence type="ECO:0000256" key="1">
    <source>
        <dbReference type="SAM" id="MobiDB-lite"/>
    </source>
</evidence>
<evidence type="ECO:0000313" key="3">
    <source>
        <dbReference type="Proteomes" id="UP000694843"/>
    </source>
</evidence>
<feature type="compositionally biased region" description="Basic and acidic residues" evidence="1">
    <location>
        <begin position="105"/>
        <end position="120"/>
    </location>
</feature>
<dbReference type="PANTHER" id="PTHR22933">
    <property type="entry name" value="FI18007P1-RELATED"/>
    <property type="match status" value="1"/>
</dbReference>
<evidence type="ECO:0000259" key="2">
    <source>
        <dbReference type="PROSITE" id="PS50940"/>
    </source>
</evidence>
<evidence type="ECO:0000313" key="4">
    <source>
        <dbReference type="RefSeq" id="XP_018011046.1"/>
    </source>
</evidence>
<dbReference type="InterPro" id="IPR002557">
    <property type="entry name" value="Chitin-bd_dom"/>
</dbReference>
<sequence>MWVRLPMQQVLKNGKPVGVRYVPGKLPPGGFRPPPGGEMAVPPYQNSTGSVVMIEGKPYQIVIPQGVSHVPYNPQLLQPAPPQQYYPQFLPNPQVLQPAPPEQYYQHERASHGESSKALDLKPPPMPPLNPVPPPLHAPRPFPPRVVNKVHMKNPSPPAEVHRKDLNRPESAWPGRPQPVTIENFGRQESEQPLPYREVTREEFKTPDSVFEPVKFNPQVENFRSPPPLPEYVNSIEKSEGVEPEAYDGPVIGDVLGTILQLPEDTPADSDHVPSFAAQLLVVRDAPTNMHPPGYNVSQYNQHHPATTKLPRTKFFCEEREFLPGLYADVQLGCKIFHLCVPAPLGSTIQSFLCPNSTLFDQSILQCNYWQLVDCSDSARHYAANQPLALSYRRVNAAYLPPQQAGDPLTLSMLSDIRAQHAD</sequence>
<dbReference type="InterPro" id="IPR036508">
    <property type="entry name" value="Chitin-bd_dom_sf"/>
</dbReference>
<dbReference type="Proteomes" id="UP000694843">
    <property type="component" value="Unplaced"/>
</dbReference>
<reference evidence="4" key="1">
    <citation type="submission" date="2025-08" db="UniProtKB">
        <authorList>
            <consortium name="RefSeq"/>
        </authorList>
    </citation>
    <scope>IDENTIFICATION</scope>
</reference>
<dbReference type="GO" id="GO:0008061">
    <property type="term" value="F:chitin binding"/>
    <property type="evidence" value="ECO:0007669"/>
    <property type="project" value="InterPro"/>
</dbReference>
<dbReference type="OrthoDB" id="6505219at2759"/>
<gene>
    <name evidence="4" type="primary">LOC108668359</name>
</gene>
<name>A0A8B7NBX9_HYAAZ</name>
<dbReference type="PANTHER" id="PTHR22933:SF32">
    <property type="entry name" value="MIND THE GAP, ISOFORM E"/>
    <property type="match status" value="1"/>
</dbReference>
<organism evidence="3 4">
    <name type="scientific">Hyalella azteca</name>
    <name type="common">Amphipod</name>
    <dbReference type="NCBI Taxonomy" id="294128"/>
    <lineage>
        <taxon>Eukaryota</taxon>
        <taxon>Metazoa</taxon>
        <taxon>Ecdysozoa</taxon>
        <taxon>Arthropoda</taxon>
        <taxon>Crustacea</taxon>
        <taxon>Multicrustacea</taxon>
        <taxon>Malacostraca</taxon>
        <taxon>Eumalacostraca</taxon>
        <taxon>Peracarida</taxon>
        <taxon>Amphipoda</taxon>
        <taxon>Senticaudata</taxon>
        <taxon>Talitrida</taxon>
        <taxon>Talitroidea</taxon>
        <taxon>Hyalellidae</taxon>
        <taxon>Hyalella</taxon>
    </lineage>
</organism>
<dbReference type="SUPFAM" id="SSF57625">
    <property type="entry name" value="Invertebrate chitin-binding proteins"/>
    <property type="match status" value="1"/>
</dbReference>
<protein>
    <submittedName>
        <fullName evidence="4">Pollen-specific leucine-rich repeat extensin-like protein 2</fullName>
    </submittedName>
</protein>
<dbReference type="KEGG" id="hazt:108668359"/>
<dbReference type="GO" id="GO:0005576">
    <property type="term" value="C:extracellular region"/>
    <property type="evidence" value="ECO:0007669"/>
    <property type="project" value="InterPro"/>
</dbReference>
<dbReference type="RefSeq" id="XP_018011046.1">
    <property type="nucleotide sequence ID" value="XM_018155557.2"/>
</dbReference>
<keyword evidence="3" id="KW-1185">Reference proteome</keyword>
<dbReference type="InterPro" id="IPR052976">
    <property type="entry name" value="Scoloptoxin-like"/>
</dbReference>
<feature type="domain" description="Chitin-binding type-2" evidence="2">
    <location>
        <begin position="314"/>
        <end position="377"/>
    </location>
</feature>
<dbReference type="AlphaFoldDB" id="A0A8B7NBX9"/>
<dbReference type="Gene3D" id="2.170.140.10">
    <property type="entry name" value="Chitin binding domain"/>
    <property type="match status" value="1"/>
</dbReference>
<accession>A0A8B7NBX9</accession>
<dbReference type="PROSITE" id="PS50940">
    <property type="entry name" value="CHIT_BIND_II"/>
    <property type="match status" value="1"/>
</dbReference>
<proteinExistence type="predicted"/>
<dbReference type="GeneID" id="108668359"/>